<evidence type="ECO:0000256" key="3">
    <source>
        <dbReference type="ARBA" id="ARBA00022553"/>
    </source>
</evidence>
<feature type="domain" description="Histidine kinase" evidence="6">
    <location>
        <begin position="553"/>
        <end position="767"/>
    </location>
</feature>
<dbReference type="InterPro" id="IPR005467">
    <property type="entry name" value="His_kinase_dom"/>
</dbReference>
<feature type="domain" description="PAC" evidence="8">
    <location>
        <begin position="497"/>
        <end position="549"/>
    </location>
</feature>
<keyword evidence="4" id="KW-0808">Transferase</keyword>
<dbReference type="FunFam" id="3.30.450.20:FF:000099">
    <property type="entry name" value="Sensory box sensor histidine kinase"/>
    <property type="match status" value="1"/>
</dbReference>
<name>A0A5J5ICZ0_9BACT</name>
<dbReference type="PRINTS" id="PR00344">
    <property type="entry name" value="BCTRLSENSOR"/>
</dbReference>
<dbReference type="SMART" id="SM00086">
    <property type="entry name" value="PAC"/>
    <property type="match status" value="2"/>
</dbReference>
<dbReference type="CDD" id="cd00082">
    <property type="entry name" value="HisKA"/>
    <property type="match status" value="1"/>
</dbReference>
<dbReference type="InterPro" id="IPR035965">
    <property type="entry name" value="PAS-like_dom_sf"/>
</dbReference>
<evidence type="ECO:0000313" key="9">
    <source>
        <dbReference type="EMBL" id="KAA9035926.1"/>
    </source>
</evidence>
<dbReference type="NCBIfam" id="TIGR00229">
    <property type="entry name" value="sensory_box"/>
    <property type="match status" value="2"/>
</dbReference>
<evidence type="ECO:0000313" key="10">
    <source>
        <dbReference type="Proteomes" id="UP000326903"/>
    </source>
</evidence>
<dbReference type="InterPro" id="IPR013655">
    <property type="entry name" value="PAS_fold_3"/>
</dbReference>
<evidence type="ECO:0000259" key="7">
    <source>
        <dbReference type="PROSITE" id="PS50112"/>
    </source>
</evidence>
<keyword evidence="5 9" id="KW-0418">Kinase</keyword>
<comment type="caution">
    <text evidence="9">The sequence shown here is derived from an EMBL/GenBank/DDBJ whole genome shotgun (WGS) entry which is preliminary data.</text>
</comment>
<dbReference type="EC" id="2.7.13.3" evidence="2"/>
<dbReference type="PANTHER" id="PTHR43304:SF1">
    <property type="entry name" value="PAC DOMAIN-CONTAINING PROTEIN"/>
    <property type="match status" value="1"/>
</dbReference>
<evidence type="ECO:0000256" key="1">
    <source>
        <dbReference type="ARBA" id="ARBA00000085"/>
    </source>
</evidence>
<dbReference type="GO" id="GO:0000155">
    <property type="term" value="F:phosphorelay sensor kinase activity"/>
    <property type="evidence" value="ECO:0007669"/>
    <property type="project" value="InterPro"/>
</dbReference>
<dbReference type="SUPFAM" id="SSF47384">
    <property type="entry name" value="Homodimeric domain of signal transducing histidine kinase"/>
    <property type="match status" value="1"/>
</dbReference>
<dbReference type="SMART" id="SM00387">
    <property type="entry name" value="HATPase_c"/>
    <property type="match status" value="1"/>
</dbReference>
<accession>A0A5J5ICZ0</accession>
<dbReference type="InterPro" id="IPR000700">
    <property type="entry name" value="PAS-assoc_C"/>
</dbReference>
<comment type="catalytic activity">
    <reaction evidence="1">
        <text>ATP + protein L-histidine = ADP + protein N-phospho-L-histidine.</text>
        <dbReference type="EC" id="2.7.13.3"/>
    </reaction>
</comment>
<dbReference type="FunFam" id="3.30.565.10:FF:000006">
    <property type="entry name" value="Sensor histidine kinase WalK"/>
    <property type="match status" value="1"/>
</dbReference>
<proteinExistence type="predicted"/>
<dbReference type="InterPro" id="IPR003594">
    <property type="entry name" value="HATPase_dom"/>
</dbReference>
<sequence length="771" mass="87913">MGSKNSEYYFLRGGGEMGELIRAKDWSKTSLGDPADWPQSLCTMVAVMLDNPFGMYIAWGSEYIQLYNDGYRPILGTTKHPQALGIGTPETFSEIWHIIASMFDGVMKGKGIGFPDFMLPLNRNGFVEECYFDFSYSPIRKNDGEVGGVLVTVIETTDKKKAEERLKESNDRFRNTMKQAPVGITILRGPQYIVEMANDIYLQLLDKKEAEFVGNPLFASLPEVEEVVHPLLDSVLNTGVPYHGYEVPIPVNRYGKQDVFYFDFLYHPRKDEDGKISGVIVAVTEVTEKVQARKKVEERKRLYEAITQNTPDLIYVFDLNYRFTYANEALLKMWGRTWDDSIGKRMLEVGYQPWHAQMHEREIDEVIATKKTVRGEVSFPHATLGDRIYDYIFAPVIDQDGKVEAIAGTTRDITTQIEARKKIEESEERFRSLAQTLPQLVWVTDAQGNAEFASLRWKEYAGIEPRSEAAWKELVHPDDYDNINTAWVHSLTTGEPYVFDVRLRNKDGEYRWHAAKGEPVLDKDNKIVKWVGAFTDIQDQKIREEKKDEFISIASHELKTPLTTAQAYLQILELLLDGNNKEANLYAKKASQSVRRLNELISELLDVSKIQLGKLNYTLTTFNFNNMIENTVENVQLTSKTHSIIKTGNVYDEVTGDEDRLQQVIVNLLINAIKYSPGADKVFIALEQEEDMIKVSVKDLGIGIAKHSLDKIFEKYHRVEEHAVHFQGLGIGLFISYEIIQRHHGKLWAESEAGKGSTFYFTIPVKGSLPS</sequence>
<feature type="domain" description="PAC" evidence="8">
    <location>
        <begin position="113"/>
        <end position="168"/>
    </location>
</feature>
<organism evidence="9 10">
    <name type="scientific">Ginsengibacter hankyongi</name>
    <dbReference type="NCBI Taxonomy" id="2607284"/>
    <lineage>
        <taxon>Bacteria</taxon>
        <taxon>Pseudomonadati</taxon>
        <taxon>Bacteroidota</taxon>
        <taxon>Chitinophagia</taxon>
        <taxon>Chitinophagales</taxon>
        <taxon>Chitinophagaceae</taxon>
        <taxon>Ginsengibacter</taxon>
    </lineage>
</organism>
<evidence type="ECO:0000259" key="6">
    <source>
        <dbReference type="PROSITE" id="PS50109"/>
    </source>
</evidence>
<dbReference type="InterPro" id="IPR004358">
    <property type="entry name" value="Sig_transdc_His_kin-like_C"/>
</dbReference>
<keyword evidence="10" id="KW-1185">Reference proteome</keyword>
<dbReference type="Gene3D" id="3.30.450.20">
    <property type="entry name" value="PAS domain"/>
    <property type="match status" value="4"/>
</dbReference>
<evidence type="ECO:0000259" key="8">
    <source>
        <dbReference type="PROSITE" id="PS50113"/>
    </source>
</evidence>
<dbReference type="AlphaFoldDB" id="A0A5J5ICZ0"/>
<dbReference type="PROSITE" id="PS50112">
    <property type="entry name" value="PAS"/>
    <property type="match status" value="1"/>
</dbReference>
<feature type="domain" description="PAC" evidence="8">
    <location>
        <begin position="373"/>
        <end position="425"/>
    </location>
</feature>
<dbReference type="InterPro" id="IPR052162">
    <property type="entry name" value="Sensor_kinase/Photoreceptor"/>
</dbReference>
<keyword evidence="3" id="KW-0597">Phosphoprotein</keyword>
<evidence type="ECO:0000256" key="4">
    <source>
        <dbReference type="ARBA" id="ARBA00022679"/>
    </source>
</evidence>
<dbReference type="InterPro" id="IPR000014">
    <property type="entry name" value="PAS"/>
</dbReference>
<dbReference type="PROSITE" id="PS50113">
    <property type="entry name" value="PAC"/>
    <property type="match status" value="4"/>
</dbReference>
<dbReference type="InterPro" id="IPR003661">
    <property type="entry name" value="HisK_dim/P_dom"/>
</dbReference>
<evidence type="ECO:0000256" key="2">
    <source>
        <dbReference type="ARBA" id="ARBA00012438"/>
    </source>
</evidence>
<dbReference type="SUPFAM" id="SSF55785">
    <property type="entry name" value="PYP-like sensor domain (PAS domain)"/>
    <property type="match status" value="3"/>
</dbReference>
<dbReference type="InterPro" id="IPR036097">
    <property type="entry name" value="HisK_dim/P_sf"/>
</dbReference>
<feature type="domain" description="PAS" evidence="7">
    <location>
        <begin position="299"/>
        <end position="370"/>
    </location>
</feature>
<dbReference type="SUPFAM" id="SSF55874">
    <property type="entry name" value="ATPase domain of HSP90 chaperone/DNA topoisomerase II/histidine kinase"/>
    <property type="match status" value="1"/>
</dbReference>
<dbReference type="Gene3D" id="1.10.287.130">
    <property type="match status" value="1"/>
</dbReference>
<dbReference type="Pfam" id="PF08448">
    <property type="entry name" value="PAS_4"/>
    <property type="match status" value="2"/>
</dbReference>
<dbReference type="InterPro" id="IPR013656">
    <property type="entry name" value="PAS_4"/>
</dbReference>
<dbReference type="CDD" id="cd00130">
    <property type="entry name" value="PAS"/>
    <property type="match status" value="2"/>
</dbReference>
<dbReference type="PANTHER" id="PTHR43304">
    <property type="entry name" value="PHYTOCHROME-LIKE PROTEIN CPH1"/>
    <property type="match status" value="1"/>
</dbReference>
<protein>
    <recommendedName>
        <fullName evidence="2">histidine kinase</fullName>
        <ecNumber evidence="2">2.7.13.3</ecNumber>
    </recommendedName>
</protein>
<dbReference type="RefSeq" id="WP_150416753.1">
    <property type="nucleotide sequence ID" value="NZ_VYQF01000010.1"/>
</dbReference>
<dbReference type="PROSITE" id="PS50109">
    <property type="entry name" value="HIS_KIN"/>
    <property type="match status" value="1"/>
</dbReference>
<dbReference type="Proteomes" id="UP000326903">
    <property type="component" value="Unassembled WGS sequence"/>
</dbReference>
<dbReference type="EMBL" id="VYQF01000010">
    <property type="protein sequence ID" value="KAA9035926.1"/>
    <property type="molecule type" value="Genomic_DNA"/>
</dbReference>
<dbReference type="SMART" id="SM00091">
    <property type="entry name" value="PAS"/>
    <property type="match status" value="3"/>
</dbReference>
<dbReference type="Gene3D" id="3.30.565.10">
    <property type="entry name" value="Histidine kinase-like ATPase, C-terminal domain"/>
    <property type="match status" value="1"/>
</dbReference>
<gene>
    <name evidence="9" type="ORF">FW778_20470</name>
</gene>
<feature type="domain" description="PAC" evidence="8">
    <location>
        <begin position="245"/>
        <end position="298"/>
    </location>
</feature>
<dbReference type="SMART" id="SM00388">
    <property type="entry name" value="HisKA"/>
    <property type="match status" value="1"/>
</dbReference>
<reference evidence="9 10" key="1">
    <citation type="submission" date="2019-09" db="EMBL/GenBank/DDBJ databases">
        <title>Draft genome sequence of Ginsengibacter sp. BR5-29.</title>
        <authorList>
            <person name="Im W.-T."/>
        </authorList>
    </citation>
    <scope>NUCLEOTIDE SEQUENCE [LARGE SCALE GENOMIC DNA]</scope>
    <source>
        <strain evidence="9 10">BR5-29</strain>
    </source>
</reference>
<dbReference type="Pfam" id="PF08447">
    <property type="entry name" value="PAS_3"/>
    <property type="match status" value="1"/>
</dbReference>
<dbReference type="Pfam" id="PF02518">
    <property type="entry name" value="HATPase_c"/>
    <property type="match status" value="1"/>
</dbReference>
<dbReference type="InterPro" id="IPR036890">
    <property type="entry name" value="HATPase_C_sf"/>
</dbReference>
<dbReference type="Pfam" id="PF00512">
    <property type="entry name" value="HisKA"/>
    <property type="match status" value="1"/>
</dbReference>
<dbReference type="InterPro" id="IPR001610">
    <property type="entry name" value="PAC"/>
</dbReference>
<evidence type="ECO:0000256" key="5">
    <source>
        <dbReference type="ARBA" id="ARBA00022777"/>
    </source>
</evidence>